<dbReference type="GO" id="GO:0042732">
    <property type="term" value="P:D-xylose metabolic process"/>
    <property type="evidence" value="ECO:0007669"/>
    <property type="project" value="InterPro"/>
</dbReference>
<dbReference type="PANTHER" id="PTHR43078:SF6">
    <property type="entry name" value="UDP-GLUCURONIC ACID DECARBOXYLASE 1"/>
    <property type="match status" value="1"/>
</dbReference>
<comment type="caution">
    <text evidence="7">The sequence shown here is derived from an EMBL/GenBank/DDBJ whole genome shotgun (WGS) entry which is preliminary data.</text>
</comment>
<dbReference type="PANTHER" id="PTHR43078">
    <property type="entry name" value="UDP-GLUCURONIC ACID DECARBOXYLASE-RELATED"/>
    <property type="match status" value="1"/>
</dbReference>
<protein>
    <recommendedName>
        <fullName evidence="6">NAD-dependent epimerase/dehydratase domain-containing protein</fullName>
    </recommendedName>
</protein>
<dbReference type="AlphaFoldDB" id="A0A0G0LZV1"/>
<dbReference type="Gene3D" id="3.40.50.720">
    <property type="entry name" value="NAD(P)-binding Rossmann-like Domain"/>
    <property type="match status" value="1"/>
</dbReference>
<dbReference type="InterPro" id="IPR001509">
    <property type="entry name" value="Epimerase_deHydtase"/>
</dbReference>
<sequence length="956" mass="106494">MLSRNSPVALVIGAAGFIGSHLSEKFLSKKIQVVGVDDYSTGSKANLEEAVRHRGFHVLNLNLADAQSLLNLELPRLDYAIFLVDQFEGSQQSLRLIDNFISLAMNAAKQEHELRGAPKLLFVSSIDLYSKEVDGGKHLLKDAESYFARKAKEKDLNARVARLSSVFGPRMHFREDDPVVRLIQSTLNDEIHKESTVLDFSTRAVFVDAAAELLVKVLLSGGTADKIYDGCLINPYKVSEIKQILLDPMWYEMKHFEMSELPPWPTPNLTRTVKELAWKPGSDVIHQLKETIHYFKERNIEVPKVVEERNKPFESPWAHKSLSEALKKEEPEAKKGSNFAQELKAARRSKRKLLGTLVGLGLIGFGIFYPVFDLSYGVLTIRQNLRNAASLVESGEFEKATSLVNSAESNLLKLQSIRNSLTILQKLDIYPGQLQNLDELIDVTTEGFTGVKHALAGAGNLFLVTKVISGEKEVDVLPIYQNARVEFDYATESLSRVILKLQDPSLTSNLPSLIKDRVEDLKTRLEYYRDLAERAKVATALLPEITSIDGKRSYLIVLQDNLELRPSGGVISSFARLEFEKGRVSNISVEPASSLDAKVKDELIPPVELKNDLSLSKLTLKDSTFSIDYPSSARSAQFVYSRVAGDKLSGVFALDLDGMEKLLAILGEIELPEYGIRVNSKNLKTRVIEYAQKGESDKFSAAVLKNVLNKLFFLSNNNWAEIVSSLDLSLSQKHLLIYLNDPKLLSFAASANWAGILPRQAGSEEGRVDDFLSFVESNIGQNKANYNLERSFNIESNLSKELVLSHTLKVNMTNQSLSESQPFGSYKARIKMYLPSGARVDSASFKKEDITEFVVPFSDFGRSGLTFVIELAPKEKGDLIVKYSLGNPLKFKDGGVKYYLNVFKQPGTKSDSLVWKFKLPENVKINSGEGQKSGSSLEIVSDLSSDKSFFVNLTSN</sequence>
<dbReference type="Proteomes" id="UP000034235">
    <property type="component" value="Unassembled WGS sequence"/>
</dbReference>
<keyword evidence="5" id="KW-0812">Transmembrane</keyword>
<feature type="transmembrane region" description="Helical" evidence="5">
    <location>
        <begin position="353"/>
        <end position="372"/>
    </location>
</feature>
<dbReference type="GO" id="GO:0005737">
    <property type="term" value="C:cytoplasm"/>
    <property type="evidence" value="ECO:0007669"/>
    <property type="project" value="TreeGrafter"/>
</dbReference>
<accession>A0A0G0LZV1</accession>
<proteinExistence type="predicted"/>
<evidence type="ECO:0000313" key="8">
    <source>
        <dbReference type="Proteomes" id="UP000034235"/>
    </source>
</evidence>
<keyword evidence="5" id="KW-0472">Membrane</keyword>
<keyword evidence="4" id="KW-0456">Lyase</keyword>
<dbReference type="SUPFAM" id="SSF51735">
    <property type="entry name" value="NAD(P)-binding Rossmann-fold domains"/>
    <property type="match status" value="1"/>
</dbReference>
<dbReference type="GO" id="GO:0070403">
    <property type="term" value="F:NAD+ binding"/>
    <property type="evidence" value="ECO:0007669"/>
    <property type="project" value="InterPro"/>
</dbReference>
<evidence type="ECO:0000313" key="7">
    <source>
        <dbReference type="EMBL" id="KKQ66919.1"/>
    </source>
</evidence>
<dbReference type="GO" id="GO:0048040">
    <property type="term" value="F:UDP-glucuronate decarboxylase activity"/>
    <property type="evidence" value="ECO:0007669"/>
    <property type="project" value="TreeGrafter"/>
</dbReference>
<gene>
    <name evidence="7" type="ORF">US86_C0002G0036</name>
</gene>
<evidence type="ECO:0000259" key="6">
    <source>
        <dbReference type="Pfam" id="PF01370"/>
    </source>
</evidence>
<evidence type="ECO:0000256" key="4">
    <source>
        <dbReference type="ARBA" id="ARBA00023239"/>
    </source>
</evidence>
<evidence type="ECO:0000256" key="3">
    <source>
        <dbReference type="ARBA" id="ARBA00023027"/>
    </source>
</evidence>
<keyword evidence="5" id="KW-1133">Transmembrane helix</keyword>
<feature type="domain" description="NAD-dependent epimerase/dehydratase" evidence="6">
    <location>
        <begin position="9"/>
        <end position="185"/>
    </location>
</feature>
<dbReference type="InterPro" id="IPR036291">
    <property type="entry name" value="NAD(P)-bd_dom_sf"/>
</dbReference>
<evidence type="ECO:0000256" key="5">
    <source>
        <dbReference type="SAM" id="Phobius"/>
    </source>
</evidence>
<dbReference type="Pfam" id="PF01370">
    <property type="entry name" value="Epimerase"/>
    <property type="match status" value="1"/>
</dbReference>
<evidence type="ECO:0000256" key="1">
    <source>
        <dbReference type="ARBA" id="ARBA00001911"/>
    </source>
</evidence>
<keyword evidence="3" id="KW-0520">NAD</keyword>
<dbReference type="InterPro" id="IPR044516">
    <property type="entry name" value="UXS-like"/>
</dbReference>
<dbReference type="Pfam" id="PF13196">
    <property type="entry name" value="DUF4012"/>
    <property type="match status" value="1"/>
</dbReference>
<evidence type="ECO:0000256" key="2">
    <source>
        <dbReference type="ARBA" id="ARBA00022793"/>
    </source>
</evidence>
<dbReference type="InterPro" id="IPR025101">
    <property type="entry name" value="DUF4012"/>
</dbReference>
<reference evidence="7 8" key="1">
    <citation type="journal article" date="2015" name="Nature">
        <title>rRNA introns, odd ribosomes, and small enigmatic genomes across a large radiation of phyla.</title>
        <authorList>
            <person name="Brown C.T."/>
            <person name="Hug L.A."/>
            <person name="Thomas B.C."/>
            <person name="Sharon I."/>
            <person name="Castelle C.J."/>
            <person name="Singh A."/>
            <person name="Wilkins M.J."/>
            <person name="Williams K.H."/>
            <person name="Banfield J.F."/>
        </authorList>
    </citation>
    <scope>NUCLEOTIDE SEQUENCE [LARGE SCALE GENOMIC DNA]</scope>
</reference>
<dbReference type="EMBL" id="LBUP01000002">
    <property type="protein sequence ID" value="KKQ66919.1"/>
    <property type="molecule type" value="Genomic_DNA"/>
</dbReference>
<comment type="cofactor">
    <cofactor evidence="1">
        <name>NAD(+)</name>
        <dbReference type="ChEBI" id="CHEBI:57540"/>
    </cofactor>
</comment>
<organism evidence="7 8">
    <name type="scientific">Candidatus Daviesbacteria bacterium GW2011_GWA2_38_24</name>
    <dbReference type="NCBI Taxonomy" id="1618422"/>
    <lineage>
        <taxon>Bacteria</taxon>
        <taxon>Candidatus Daviesiibacteriota</taxon>
    </lineage>
</organism>
<keyword evidence="2" id="KW-0210">Decarboxylase</keyword>
<name>A0A0G0LZV1_9BACT</name>